<evidence type="ECO:0008006" key="4">
    <source>
        <dbReference type="Google" id="ProtNLM"/>
    </source>
</evidence>
<evidence type="ECO:0000313" key="3">
    <source>
        <dbReference type="Proteomes" id="UP001219355"/>
    </source>
</evidence>
<dbReference type="AlphaFoldDB" id="A0AAF0DF00"/>
<dbReference type="InterPro" id="IPR029063">
    <property type="entry name" value="SAM-dependent_MTases_sf"/>
</dbReference>
<dbReference type="PANTHER" id="PTHR43591:SF10">
    <property type="entry name" value="ABC TRANSMEMBRANE TYPE-1 DOMAIN-CONTAINING PROTEIN-RELATED"/>
    <property type="match status" value="1"/>
</dbReference>
<reference evidence="2" key="1">
    <citation type="submission" date="2023-03" db="EMBL/GenBank/DDBJ databases">
        <title>Emydomyces testavorans Genome Sequence.</title>
        <authorList>
            <person name="Hoyer L."/>
        </authorList>
    </citation>
    <scope>NUCLEOTIDE SEQUENCE</scope>
    <source>
        <strain evidence="2">16-2883</strain>
    </source>
</reference>
<feature type="region of interest" description="Disordered" evidence="1">
    <location>
        <begin position="34"/>
        <end position="69"/>
    </location>
</feature>
<name>A0AAF0DF00_9EURO</name>
<dbReference type="Pfam" id="PF13489">
    <property type="entry name" value="Methyltransf_23"/>
    <property type="match status" value="1"/>
</dbReference>
<organism evidence="2 3">
    <name type="scientific">Emydomyces testavorans</name>
    <dbReference type="NCBI Taxonomy" id="2070801"/>
    <lineage>
        <taxon>Eukaryota</taxon>
        <taxon>Fungi</taxon>
        <taxon>Dikarya</taxon>
        <taxon>Ascomycota</taxon>
        <taxon>Pezizomycotina</taxon>
        <taxon>Eurotiomycetes</taxon>
        <taxon>Eurotiomycetidae</taxon>
        <taxon>Onygenales</taxon>
        <taxon>Nannizziopsiaceae</taxon>
        <taxon>Emydomyces</taxon>
    </lineage>
</organism>
<dbReference type="GO" id="GO:0008168">
    <property type="term" value="F:methyltransferase activity"/>
    <property type="evidence" value="ECO:0007669"/>
    <property type="project" value="TreeGrafter"/>
</dbReference>
<sequence>MAAASSPATNGLVFQDQAAGVLTDVESTEIGIKHHCPQGSDCSHVDSLGSNDGEDDAGHAGSTKSLPEHAVQSVFENGRRYCNDTYSMPNDEIEQTRLSILHQLYLLALDGHLTQIPLPESPSRILDLGSGPGDWAIAIGEEYPEAEIIATDISVFDAQSVSIAPPNVYFQIDDAEGKWTFHEPFDFIHVRGLARAIVDWPHLYQQAFDHLKPGGAIQITDGNLSSTSSPPNSYLNIFISALHSAAEVAGYIPGFEHLRPSALAAAGFEDIRTREIEVPIGTWPTDPKKKTMGKMALIVLLEGLEAMSMRLLTKYTGWKAEDVIDLCEKVKVEIVSSQGAFGTARVVVARKPEPKG</sequence>
<dbReference type="CDD" id="cd02440">
    <property type="entry name" value="AdoMet_MTases"/>
    <property type="match status" value="1"/>
</dbReference>
<accession>A0AAF0DF00</accession>
<protein>
    <recommendedName>
        <fullName evidence="4">Methyltransferase</fullName>
    </recommendedName>
</protein>
<evidence type="ECO:0000256" key="1">
    <source>
        <dbReference type="SAM" id="MobiDB-lite"/>
    </source>
</evidence>
<dbReference type="EMBL" id="CP120627">
    <property type="protein sequence ID" value="WEW56481.1"/>
    <property type="molecule type" value="Genomic_DNA"/>
</dbReference>
<dbReference type="SUPFAM" id="SSF53335">
    <property type="entry name" value="S-adenosyl-L-methionine-dependent methyltransferases"/>
    <property type="match status" value="1"/>
</dbReference>
<keyword evidence="3" id="KW-1185">Reference proteome</keyword>
<dbReference type="Gene3D" id="3.40.50.150">
    <property type="entry name" value="Vaccinia Virus protein VP39"/>
    <property type="match status" value="1"/>
</dbReference>
<proteinExistence type="predicted"/>
<gene>
    <name evidence="2" type="ORF">PRK78_001926</name>
</gene>
<dbReference type="PANTHER" id="PTHR43591">
    <property type="entry name" value="METHYLTRANSFERASE"/>
    <property type="match status" value="1"/>
</dbReference>
<dbReference type="Proteomes" id="UP001219355">
    <property type="component" value="Chromosome 1"/>
</dbReference>
<evidence type="ECO:0000313" key="2">
    <source>
        <dbReference type="EMBL" id="WEW56481.1"/>
    </source>
</evidence>